<gene>
    <name evidence="4" type="ORF">PF004_g12314</name>
    <name evidence="5" type="ORF">PF008_g12420</name>
</gene>
<dbReference type="InterPro" id="IPR029039">
    <property type="entry name" value="Flavoprotein-like_sf"/>
</dbReference>
<dbReference type="EMBL" id="QXFY01000697">
    <property type="protein sequence ID" value="KAE9337668.1"/>
    <property type="molecule type" value="Genomic_DNA"/>
</dbReference>
<dbReference type="SUPFAM" id="SSF52218">
    <property type="entry name" value="Flavoproteins"/>
    <property type="match status" value="2"/>
</dbReference>
<dbReference type="InterPro" id="IPR008254">
    <property type="entry name" value="Flavodoxin/NO_synth"/>
</dbReference>
<dbReference type="GO" id="GO:0010181">
    <property type="term" value="F:FMN binding"/>
    <property type="evidence" value="ECO:0007669"/>
    <property type="project" value="InterPro"/>
</dbReference>
<evidence type="ECO:0000313" key="5">
    <source>
        <dbReference type="EMBL" id="KAE9337668.1"/>
    </source>
</evidence>
<evidence type="ECO:0000256" key="1">
    <source>
        <dbReference type="ARBA" id="ARBA00022630"/>
    </source>
</evidence>
<dbReference type="PANTHER" id="PTHR19384">
    <property type="entry name" value="NITRIC OXIDE SYNTHASE-RELATED"/>
    <property type="match status" value="1"/>
</dbReference>
<dbReference type="GO" id="GO:0004783">
    <property type="term" value="F:sulfite reductase (NADPH) activity"/>
    <property type="evidence" value="ECO:0007669"/>
    <property type="project" value="TreeGrafter"/>
</dbReference>
<proteinExistence type="predicted"/>
<dbReference type="GO" id="GO:0005829">
    <property type="term" value="C:cytosol"/>
    <property type="evidence" value="ECO:0007669"/>
    <property type="project" value="TreeGrafter"/>
</dbReference>
<dbReference type="Proteomes" id="UP000486351">
    <property type="component" value="Unassembled WGS sequence"/>
</dbReference>
<evidence type="ECO:0000313" key="4">
    <source>
        <dbReference type="EMBL" id="KAE9224120.1"/>
    </source>
</evidence>
<evidence type="ECO:0000313" key="7">
    <source>
        <dbReference type="Proteomes" id="UP000486351"/>
    </source>
</evidence>
<dbReference type="AlphaFoldDB" id="A0A6G0RPC4"/>
<dbReference type="PROSITE" id="PS50902">
    <property type="entry name" value="FLAVODOXIN_LIKE"/>
    <property type="match status" value="1"/>
</dbReference>
<evidence type="ECO:0000313" key="6">
    <source>
        <dbReference type="Proteomes" id="UP000476176"/>
    </source>
</evidence>
<comment type="caution">
    <text evidence="5">The sequence shown here is derived from an EMBL/GenBank/DDBJ whole genome shotgun (WGS) entry which is preliminary data.</text>
</comment>
<evidence type="ECO:0000256" key="2">
    <source>
        <dbReference type="SAM" id="MobiDB-lite"/>
    </source>
</evidence>
<dbReference type="PANTHER" id="PTHR19384:SF109">
    <property type="entry name" value="SULFITE REDUCTASE [NADPH] FLAVOPROTEIN COMPONENT"/>
    <property type="match status" value="1"/>
</dbReference>
<dbReference type="Pfam" id="PF00258">
    <property type="entry name" value="Flavodoxin_1"/>
    <property type="match status" value="1"/>
</dbReference>
<accession>A0A6G0RPC4</accession>
<feature type="region of interest" description="Disordered" evidence="2">
    <location>
        <begin position="116"/>
        <end position="137"/>
    </location>
</feature>
<reference evidence="6 7" key="1">
    <citation type="submission" date="2018-09" db="EMBL/GenBank/DDBJ databases">
        <title>Genomic investigation of the strawberry pathogen Phytophthora fragariae indicates pathogenicity is determined by transcriptional variation in three key races.</title>
        <authorList>
            <person name="Adams T.M."/>
            <person name="Armitage A.D."/>
            <person name="Sobczyk M.K."/>
            <person name="Bates H.J."/>
            <person name="Dunwell J.M."/>
            <person name="Nellist C.F."/>
            <person name="Harrison R.J."/>
        </authorList>
    </citation>
    <scope>NUCLEOTIDE SEQUENCE [LARGE SCALE GENOMIC DNA]</scope>
    <source>
        <strain evidence="4 6">BC-23</strain>
        <strain evidence="5 7">NOV-77</strain>
    </source>
</reference>
<sequence length="347" mass="37351">MPQKLHRVAPASLTHVDVMLGSLTAMSEEFANSLVAKAAQQGATVTFQSLDNFNPDQLVRPASPYRSSSRVLVFMLSTHMAGRPSSTAEAFLLWLQQSPQSMCSYSQQQKVLRESEEESSVEACAPTDTATSSSLRKNRLTPVLKTAAELQPQPPTRFTPKPSVLVSWRHPFGGSDASLKEAKPDDTPLSGVQYTVFGVGNSICRTYNATANYVDSRLNELGALKVSPLGLGDASKWIDVTFTKWEKQLLRLVASSSSSATTTLNAESELLPVPGANSSRSASAKHVAGQEIALGPAYADALANQQRVKKLSFTTSSARSLSFANLLGRRRSALEPSTPVVMPPLKQ</sequence>
<organism evidence="5 7">
    <name type="scientific">Phytophthora fragariae</name>
    <dbReference type="NCBI Taxonomy" id="53985"/>
    <lineage>
        <taxon>Eukaryota</taxon>
        <taxon>Sar</taxon>
        <taxon>Stramenopiles</taxon>
        <taxon>Oomycota</taxon>
        <taxon>Peronosporomycetes</taxon>
        <taxon>Peronosporales</taxon>
        <taxon>Peronosporaceae</taxon>
        <taxon>Phytophthora</taxon>
    </lineage>
</organism>
<dbReference type="Proteomes" id="UP000476176">
    <property type="component" value="Unassembled WGS sequence"/>
</dbReference>
<dbReference type="Gene3D" id="3.40.50.360">
    <property type="match status" value="1"/>
</dbReference>
<feature type="domain" description="Flavodoxin-like" evidence="3">
    <location>
        <begin position="16"/>
        <end position="250"/>
    </location>
</feature>
<protein>
    <recommendedName>
        <fullName evidence="3">Flavodoxin-like domain-containing protein</fullName>
    </recommendedName>
</protein>
<dbReference type="InterPro" id="IPR001094">
    <property type="entry name" value="Flavdoxin-like"/>
</dbReference>
<evidence type="ECO:0000259" key="3">
    <source>
        <dbReference type="PROSITE" id="PS50902"/>
    </source>
</evidence>
<dbReference type="EMBL" id="QXGC01000699">
    <property type="protein sequence ID" value="KAE9224120.1"/>
    <property type="molecule type" value="Genomic_DNA"/>
</dbReference>
<keyword evidence="1" id="KW-0285">Flavoprotein</keyword>
<dbReference type="PRINTS" id="PR00369">
    <property type="entry name" value="FLAVODOXIN"/>
</dbReference>
<name>A0A6G0RPC4_9STRA</name>
<dbReference type="GO" id="GO:0050660">
    <property type="term" value="F:flavin adenine dinucleotide binding"/>
    <property type="evidence" value="ECO:0007669"/>
    <property type="project" value="TreeGrafter"/>
</dbReference>